<evidence type="ECO:0000313" key="1">
    <source>
        <dbReference type="EMBL" id="KAI8024669.1"/>
    </source>
</evidence>
<keyword evidence="2" id="KW-1185">Reference proteome</keyword>
<gene>
    <name evidence="1" type="ORF">LOK49_LG02G02859</name>
</gene>
<sequence>MLTMQKMHAESETTLFPCPILRPLYLLPIEDNKHQNKLWIIHSKLIKNGGIIQNPHHRLTYHQIQFRVPHRLLVLPPTKSLTNHQCQTPRTLQIMENLEQEARDFLSKVVKSLFCPTPSITATIMNKFGFQSNVKSVSLGRMGCSAGLLSVSLAKDLLKVHKNSIALVLSMEVVTPNGYHGKARSMLLANALFRMGPVAVLLAYTLSRPTRDRTINHTNQSSKNLMKRGI</sequence>
<dbReference type="Proteomes" id="UP001060215">
    <property type="component" value="Chromosome 3"/>
</dbReference>
<comment type="caution">
    <text evidence="1">The sequence shown here is derived from an EMBL/GenBank/DDBJ whole genome shotgun (WGS) entry which is preliminary data.</text>
</comment>
<organism evidence="1 2">
    <name type="scientific">Camellia lanceoleosa</name>
    <dbReference type="NCBI Taxonomy" id="1840588"/>
    <lineage>
        <taxon>Eukaryota</taxon>
        <taxon>Viridiplantae</taxon>
        <taxon>Streptophyta</taxon>
        <taxon>Embryophyta</taxon>
        <taxon>Tracheophyta</taxon>
        <taxon>Spermatophyta</taxon>
        <taxon>Magnoliopsida</taxon>
        <taxon>eudicotyledons</taxon>
        <taxon>Gunneridae</taxon>
        <taxon>Pentapetalae</taxon>
        <taxon>asterids</taxon>
        <taxon>Ericales</taxon>
        <taxon>Theaceae</taxon>
        <taxon>Camellia</taxon>
    </lineage>
</organism>
<accession>A0ACC0IJI4</accession>
<proteinExistence type="predicted"/>
<dbReference type="EMBL" id="CM045760">
    <property type="protein sequence ID" value="KAI8024669.1"/>
    <property type="molecule type" value="Genomic_DNA"/>
</dbReference>
<evidence type="ECO:0000313" key="2">
    <source>
        <dbReference type="Proteomes" id="UP001060215"/>
    </source>
</evidence>
<protein>
    <submittedName>
        <fullName evidence="1">3-ketoacyl-CoA synthase 7</fullName>
    </submittedName>
</protein>
<reference evidence="1 2" key="1">
    <citation type="journal article" date="2022" name="Plant J.">
        <title>Chromosome-level genome of Camellia lanceoleosa provides a valuable resource for understanding genome evolution and self-incompatibility.</title>
        <authorList>
            <person name="Gong W."/>
            <person name="Xiao S."/>
            <person name="Wang L."/>
            <person name="Liao Z."/>
            <person name="Chang Y."/>
            <person name="Mo W."/>
            <person name="Hu G."/>
            <person name="Li W."/>
            <person name="Zhao G."/>
            <person name="Zhu H."/>
            <person name="Hu X."/>
            <person name="Ji K."/>
            <person name="Xiang X."/>
            <person name="Song Q."/>
            <person name="Yuan D."/>
            <person name="Jin S."/>
            <person name="Zhang L."/>
        </authorList>
    </citation>
    <scope>NUCLEOTIDE SEQUENCE [LARGE SCALE GENOMIC DNA]</scope>
    <source>
        <strain evidence="1">SQ_2022a</strain>
    </source>
</reference>
<name>A0ACC0IJI4_9ERIC</name>